<proteinExistence type="predicted"/>
<reference evidence="2" key="1">
    <citation type="submission" date="2022-07" db="EMBL/GenBank/DDBJ databases">
        <title>Chromosome-level genome of Muraenolepis orangiensis.</title>
        <authorList>
            <person name="Kim J."/>
        </authorList>
    </citation>
    <scope>NUCLEOTIDE SEQUENCE</scope>
    <source>
        <strain evidence="2">KU_S4_2022</strain>
        <tissue evidence="2">Muscle</tissue>
    </source>
</reference>
<comment type="caution">
    <text evidence="2">The sequence shown here is derived from an EMBL/GenBank/DDBJ whole genome shotgun (WGS) entry which is preliminary data.</text>
</comment>
<dbReference type="AlphaFoldDB" id="A0A9Q0E0I0"/>
<feature type="compositionally biased region" description="Polar residues" evidence="1">
    <location>
        <begin position="14"/>
        <end position="23"/>
    </location>
</feature>
<evidence type="ECO:0000256" key="1">
    <source>
        <dbReference type="SAM" id="MobiDB-lite"/>
    </source>
</evidence>
<sequence>MLDPVSNRARHAWPSSSQSTNSPLVWPKRPTKVQRPWRGAGFGSSVPLIGLPSPRFPSVARSEALVKLLDSPGRSDPPHSSGGNGHRPVVISLEEWGCGLALTKPSLQHGGEPGGVTPVTWGKVQQHLRRRAL</sequence>
<feature type="region of interest" description="Disordered" evidence="1">
    <location>
        <begin position="1"/>
        <end position="30"/>
    </location>
</feature>
<evidence type="ECO:0000313" key="3">
    <source>
        <dbReference type="Proteomes" id="UP001148018"/>
    </source>
</evidence>
<accession>A0A9Q0E0I0</accession>
<feature type="region of interest" description="Disordered" evidence="1">
    <location>
        <begin position="68"/>
        <end position="88"/>
    </location>
</feature>
<evidence type="ECO:0000313" key="2">
    <source>
        <dbReference type="EMBL" id="KAJ3596585.1"/>
    </source>
</evidence>
<protein>
    <submittedName>
        <fullName evidence="2">Uncharacterized protein</fullName>
    </submittedName>
</protein>
<organism evidence="2 3">
    <name type="scientific">Muraenolepis orangiensis</name>
    <name type="common">Patagonian moray cod</name>
    <dbReference type="NCBI Taxonomy" id="630683"/>
    <lineage>
        <taxon>Eukaryota</taxon>
        <taxon>Metazoa</taxon>
        <taxon>Chordata</taxon>
        <taxon>Craniata</taxon>
        <taxon>Vertebrata</taxon>
        <taxon>Euteleostomi</taxon>
        <taxon>Actinopterygii</taxon>
        <taxon>Neopterygii</taxon>
        <taxon>Teleostei</taxon>
        <taxon>Neoteleostei</taxon>
        <taxon>Acanthomorphata</taxon>
        <taxon>Zeiogadaria</taxon>
        <taxon>Gadariae</taxon>
        <taxon>Gadiformes</taxon>
        <taxon>Muraenolepidoidei</taxon>
        <taxon>Muraenolepididae</taxon>
        <taxon>Muraenolepis</taxon>
    </lineage>
</organism>
<gene>
    <name evidence="2" type="ORF">NHX12_002990</name>
</gene>
<name>A0A9Q0E0I0_9TELE</name>
<keyword evidence="3" id="KW-1185">Reference proteome</keyword>
<dbReference type="Proteomes" id="UP001148018">
    <property type="component" value="Unassembled WGS sequence"/>
</dbReference>
<dbReference type="EMBL" id="JANIIK010000110">
    <property type="protein sequence ID" value="KAJ3596585.1"/>
    <property type="molecule type" value="Genomic_DNA"/>
</dbReference>